<evidence type="ECO:0000313" key="2">
    <source>
        <dbReference type="EMBL" id="GAA3798485.1"/>
    </source>
</evidence>
<evidence type="ECO:0000256" key="1">
    <source>
        <dbReference type="SAM" id="MobiDB-lite"/>
    </source>
</evidence>
<organism evidence="2 3">
    <name type="scientific">Amycolatopsis tucumanensis</name>
    <dbReference type="NCBI Taxonomy" id="401106"/>
    <lineage>
        <taxon>Bacteria</taxon>
        <taxon>Bacillati</taxon>
        <taxon>Actinomycetota</taxon>
        <taxon>Actinomycetes</taxon>
        <taxon>Pseudonocardiales</taxon>
        <taxon>Pseudonocardiaceae</taxon>
        <taxon>Amycolatopsis</taxon>
    </lineage>
</organism>
<dbReference type="EMBL" id="BAABCM010000001">
    <property type="protein sequence ID" value="GAA3798485.1"/>
    <property type="molecule type" value="Genomic_DNA"/>
</dbReference>
<protein>
    <submittedName>
        <fullName evidence="2">Uncharacterized protein</fullName>
    </submittedName>
</protein>
<reference evidence="3" key="1">
    <citation type="journal article" date="2019" name="Int. J. Syst. Evol. Microbiol.">
        <title>The Global Catalogue of Microorganisms (GCM) 10K type strain sequencing project: providing services to taxonomists for standard genome sequencing and annotation.</title>
        <authorList>
            <consortium name="The Broad Institute Genomics Platform"/>
            <consortium name="The Broad Institute Genome Sequencing Center for Infectious Disease"/>
            <person name="Wu L."/>
            <person name="Ma J."/>
        </authorList>
    </citation>
    <scope>NUCLEOTIDE SEQUENCE [LARGE SCALE GENOMIC DNA]</scope>
    <source>
        <strain evidence="3">JCM 17017</strain>
    </source>
</reference>
<comment type="caution">
    <text evidence="2">The sequence shown here is derived from an EMBL/GenBank/DDBJ whole genome shotgun (WGS) entry which is preliminary data.</text>
</comment>
<proteinExistence type="predicted"/>
<keyword evidence="3" id="KW-1185">Reference proteome</keyword>
<dbReference type="Proteomes" id="UP001501624">
    <property type="component" value="Unassembled WGS sequence"/>
</dbReference>
<sequence>MIDAEFDRAAQEGEGGIAVIAQAFELHGAESDTGNGAAGERAGAAGTSGSHGSPVLVR</sequence>
<gene>
    <name evidence="2" type="ORF">GCM10022380_14700</name>
</gene>
<name>A0ABP7HPX8_9PSEU</name>
<accession>A0ABP7HPX8</accession>
<evidence type="ECO:0000313" key="3">
    <source>
        <dbReference type="Proteomes" id="UP001501624"/>
    </source>
</evidence>
<feature type="region of interest" description="Disordered" evidence="1">
    <location>
        <begin position="30"/>
        <end position="58"/>
    </location>
</feature>
<feature type="compositionally biased region" description="Low complexity" evidence="1">
    <location>
        <begin position="34"/>
        <end position="58"/>
    </location>
</feature>